<evidence type="ECO:0000313" key="2">
    <source>
        <dbReference type="EMBL" id="KAJ7675075.1"/>
    </source>
</evidence>
<accession>A0AAD7D382</accession>
<sequence length="902" mass="100574">MAAITGAIDPRLANLPGGSRLMGQLPRRSRLASHAQHHHRCQNNYSQRSRSLLGPPPTTHLYETRLRRVWTTTNVYGESREALYGVEQALVLARIRSHPGPIHWQSSTAILNLKVLVSVLAPAGQTFHFPAPTGALPATSSNARGEVRGTVPLFHFTAQNMTTGASSSIDVPHGAALTAKPRDRSKHAVRSASRQSSPISGAIASTSCIPISSRRSPPAAGTSLQPAVVSHRPSSSNNAIVSSSRIPVSLRHSSPRPLFLPNDRPPLPHPALQLPGHLSHLTVPPHPFVPPLHTPHLQRGRGRRQRRGSADPRLRCRRLEHLRAAGIQFHDDDEEDGDYKGWDDGDNDGSGSDSDSESGSDEEGSESGCDNDAPELNSAQKKAFRTRVRVEAVQRAEGNRRAGGLKTQTAMVKAWNEFVEIALASWEIDNRIVDEHSLLLYIKYCAERNKCTRKGVPIEGTFLGASHLKKLFFGALQIHREQDAANTSLALRRPAVSVFVYDAIKNWMDELLQRVRNGRVPNEDAPEIRANTWLSEVTEEQLNLTGPLPVRLSIFGHLSWMTQNTSGNRGDDFRVLKLAELQCTRCSIRTSARLCHLSSGCKGRRRPGSGGCVPFKVINLVYSVFIPNLKPEMCPFGAFAFYFHYLHDEKNITKSMKIDWTWIKSWRSVDSCLAWPKSPTTPFNEQNMYNMYCRLYEHTGFASKLKAHLPRHLLGYKQEALGVNPLETSRLGCAILAAAGYRVDGQYNPIWRHVRVPEQFLLLVCPIAEEILDSVAGKPNLSGTTNHWQMIMDLRPYLFQCGAAIYQKWPKSSIFRLPAFMNHNVRNWIANTFPSELSVLQANAGNPVDLERIQNTFLRVALKEVRNLLAMQCLELKKVTSLLQRRTAVFSPRKAVILHYTL</sequence>
<feature type="compositionally biased region" description="Polar residues" evidence="1">
    <location>
        <begin position="192"/>
        <end position="208"/>
    </location>
</feature>
<dbReference type="AlphaFoldDB" id="A0AAD7D382"/>
<feature type="region of interest" description="Disordered" evidence="1">
    <location>
        <begin position="27"/>
        <end position="57"/>
    </location>
</feature>
<gene>
    <name evidence="2" type="ORF">B0H17DRAFT_1140512</name>
</gene>
<reference evidence="2" key="1">
    <citation type="submission" date="2023-03" db="EMBL/GenBank/DDBJ databases">
        <title>Massive genome expansion in bonnet fungi (Mycena s.s.) driven by repeated elements and novel gene families across ecological guilds.</title>
        <authorList>
            <consortium name="Lawrence Berkeley National Laboratory"/>
            <person name="Harder C.B."/>
            <person name="Miyauchi S."/>
            <person name="Viragh M."/>
            <person name="Kuo A."/>
            <person name="Thoen E."/>
            <person name="Andreopoulos B."/>
            <person name="Lu D."/>
            <person name="Skrede I."/>
            <person name="Drula E."/>
            <person name="Henrissat B."/>
            <person name="Morin E."/>
            <person name="Kohler A."/>
            <person name="Barry K."/>
            <person name="LaButti K."/>
            <person name="Morin E."/>
            <person name="Salamov A."/>
            <person name="Lipzen A."/>
            <person name="Mereny Z."/>
            <person name="Hegedus B."/>
            <person name="Baldrian P."/>
            <person name="Stursova M."/>
            <person name="Weitz H."/>
            <person name="Taylor A."/>
            <person name="Grigoriev I.V."/>
            <person name="Nagy L.G."/>
            <person name="Martin F."/>
            <person name="Kauserud H."/>
        </authorList>
    </citation>
    <scope>NUCLEOTIDE SEQUENCE</scope>
    <source>
        <strain evidence="2">CBHHK067</strain>
    </source>
</reference>
<evidence type="ECO:0000256" key="1">
    <source>
        <dbReference type="SAM" id="MobiDB-lite"/>
    </source>
</evidence>
<comment type="caution">
    <text evidence="2">The sequence shown here is derived from an EMBL/GenBank/DDBJ whole genome shotgun (WGS) entry which is preliminary data.</text>
</comment>
<evidence type="ECO:0008006" key="4">
    <source>
        <dbReference type="Google" id="ProtNLM"/>
    </source>
</evidence>
<evidence type="ECO:0000313" key="3">
    <source>
        <dbReference type="Proteomes" id="UP001221757"/>
    </source>
</evidence>
<feature type="region of interest" description="Disordered" evidence="1">
    <location>
        <begin position="178"/>
        <end position="239"/>
    </location>
</feature>
<name>A0AAD7D382_MYCRO</name>
<dbReference type="InterPro" id="IPR038279">
    <property type="entry name" value="Ndc10_dom2_sf"/>
</dbReference>
<dbReference type="GO" id="GO:0003677">
    <property type="term" value="F:DNA binding"/>
    <property type="evidence" value="ECO:0007669"/>
    <property type="project" value="InterPro"/>
</dbReference>
<feature type="compositionally biased region" description="Basic residues" evidence="1">
    <location>
        <begin position="296"/>
        <end position="307"/>
    </location>
</feature>
<dbReference type="Gene3D" id="1.10.443.20">
    <property type="entry name" value="Centromere DNA-binding protein complex CBF3 subunit, domain 2"/>
    <property type="match status" value="1"/>
</dbReference>
<feature type="region of interest" description="Disordered" evidence="1">
    <location>
        <begin position="327"/>
        <end position="375"/>
    </location>
</feature>
<feature type="compositionally biased region" description="Basic residues" evidence="1">
    <location>
        <begin position="27"/>
        <end position="41"/>
    </location>
</feature>
<dbReference type="EMBL" id="JARKIE010000153">
    <property type="protein sequence ID" value="KAJ7675075.1"/>
    <property type="molecule type" value="Genomic_DNA"/>
</dbReference>
<keyword evidence="3" id="KW-1185">Reference proteome</keyword>
<feature type="region of interest" description="Disordered" evidence="1">
    <location>
        <begin position="286"/>
        <end position="315"/>
    </location>
</feature>
<protein>
    <recommendedName>
        <fullName evidence="4">Ndc10 domain-containing protein</fullName>
    </recommendedName>
</protein>
<feature type="compositionally biased region" description="Acidic residues" evidence="1">
    <location>
        <begin position="354"/>
        <end position="365"/>
    </location>
</feature>
<proteinExistence type="predicted"/>
<dbReference type="Proteomes" id="UP001221757">
    <property type="component" value="Unassembled WGS sequence"/>
</dbReference>
<feature type="compositionally biased region" description="Low complexity" evidence="1">
    <location>
        <begin position="209"/>
        <end position="220"/>
    </location>
</feature>
<organism evidence="2 3">
    <name type="scientific">Mycena rosella</name>
    <name type="common">Pink bonnet</name>
    <name type="synonym">Agaricus rosellus</name>
    <dbReference type="NCBI Taxonomy" id="1033263"/>
    <lineage>
        <taxon>Eukaryota</taxon>
        <taxon>Fungi</taxon>
        <taxon>Dikarya</taxon>
        <taxon>Basidiomycota</taxon>
        <taxon>Agaricomycotina</taxon>
        <taxon>Agaricomycetes</taxon>
        <taxon>Agaricomycetidae</taxon>
        <taxon>Agaricales</taxon>
        <taxon>Marasmiineae</taxon>
        <taxon>Mycenaceae</taxon>
        <taxon>Mycena</taxon>
    </lineage>
</organism>